<name>A0ABQ8WL00_PENCH</name>
<dbReference type="Proteomes" id="UP001220256">
    <property type="component" value="Unassembled WGS sequence"/>
</dbReference>
<gene>
    <name evidence="1" type="ORF">N7505_006437</name>
</gene>
<comment type="caution">
    <text evidence="1">The sequence shown here is derived from an EMBL/GenBank/DDBJ whole genome shotgun (WGS) entry which is preliminary data.</text>
</comment>
<protein>
    <submittedName>
        <fullName evidence="1">Uncharacterized protein</fullName>
    </submittedName>
</protein>
<evidence type="ECO:0000313" key="2">
    <source>
        <dbReference type="Proteomes" id="UP001220256"/>
    </source>
</evidence>
<evidence type="ECO:0000313" key="1">
    <source>
        <dbReference type="EMBL" id="KAJ5270679.1"/>
    </source>
</evidence>
<dbReference type="EMBL" id="JAPVEB010000003">
    <property type="protein sequence ID" value="KAJ5270679.1"/>
    <property type="molecule type" value="Genomic_DNA"/>
</dbReference>
<proteinExistence type="predicted"/>
<sequence length="165" mass="18065">MYPGNELLRYQVGRACATGGYTLLYLELGLLPDVGIAEARDNRTCGQAIYESIIISPTRWACMDDYNRCLHSTLTFLFLVPISGEAISATNRLTSIRRFMALAVKVTPVGIDIYFVVDNPSSVVFIIFSCIPSAGALTDDSKVGTAAKARRAMGERDLDKPSKDF</sequence>
<keyword evidence="2" id="KW-1185">Reference proteome</keyword>
<organism evidence="1 2">
    <name type="scientific">Penicillium chrysogenum</name>
    <name type="common">Penicillium notatum</name>
    <dbReference type="NCBI Taxonomy" id="5076"/>
    <lineage>
        <taxon>Eukaryota</taxon>
        <taxon>Fungi</taxon>
        <taxon>Dikarya</taxon>
        <taxon>Ascomycota</taxon>
        <taxon>Pezizomycotina</taxon>
        <taxon>Eurotiomycetes</taxon>
        <taxon>Eurotiomycetidae</taxon>
        <taxon>Eurotiales</taxon>
        <taxon>Aspergillaceae</taxon>
        <taxon>Penicillium</taxon>
        <taxon>Penicillium chrysogenum species complex</taxon>
    </lineage>
</organism>
<accession>A0ABQ8WL00</accession>
<reference evidence="1 2" key="1">
    <citation type="journal article" date="2023" name="IMA Fungus">
        <title>Comparative genomic study of the Penicillium genus elucidates a diverse pangenome and 15 lateral gene transfer events.</title>
        <authorList>
            <person name="Petersen C."/>
            <person name="Sorensen T."/>
            <person name="Nielsen M.R."/>
            <person name="Sondergaard T.E."/>
            <person name="Sorensen J.L."/>
            <person name="Fitzpatrick D.A."/>
            <person name="Frisvad J.C."/>
            <person name="Nielsen K.L."/>
        </authorList>
    </citation>
    <scope>NUCLEOTIDE SEQUENCE [LARGE SCALE GENOMIC DNA]</scope>
    <source>
        <strain evidence="1 2">IBT 3361</strain>
    </source>
</reference>